<feature type="transmembrane region" description="Helical" evidence="1">
    <location>
        <begin position="81"/>
        <end position="98"/>
    </location>
</feature>
<evidence type="ECO:0000256" key="1">
    <source>
        <dbReference type="SAM" id="Phobius"/>
    </source>
</evidence>
<proteinExistence type="predicted"/>
<keyword evidence="1" id="KW-0472">Membrane</keyword>
<evidence type="ECO:0000313" key="3">
    <source>
        <dbReference type="Proteomes" id="UP000785679"/>
    </source>
</evidence>
<keyword evidence="1" id="KW-0812">Transmembrane</keyword>
<keyword evidence="3" id="KW-1185">Reference proteome</keyword>
<dbReference type="Proteomes" id="UP000785679">
    <property type="component" value="Unassembled WGS sequence"/>
</dbReference>
<evidence type="ECO:0000313" key="2">
    <source>
        <dbReference type="EMBL" id="TNV72995.1"/>
    </source>
</evidence>
<accession>A0A8J8SWA0</accession>
<dbReference type="AlphaFoldDB" id="A0A8J8SWA0"/>
<name>A0A8J8SWA0_HALGN</name>
<sequence>MDKVCGNGLINQRLKLTKYTIIYFMHQDSKTTGYTPLHHAIEDPETQHKGWLKVPTSYAGGPRISQASVLSIEEHDERVSFLYYIFALLLIGLADLLYNQPLYDLTLRVVPPWQAQYQDDDLEKAMRVPQSSVLPSPFPHETKPFTSCSATPLVVPLTRTSKLYTGTLVLTWSTRLCMLSSARKALGTPLGIRR</sequence>
<protein>
    <submittedName>
        <fullName evidence="2">Uncharacterized protein</fullName>
    </submittedName>
</protein>
<organism evidence="2 3">
    <name type="scientific">Halteria grandinella</name>
    <dbReference type="NCBI Taxonomy" id="5974"/>
    <lineage>
        <taxon>Eukaryota</taxon>
        <taxon>Sar</taxon>
        <taxon>Alveolata</taxon>
        <taxon>Ciliophora</taxon>
        <taxon>Intramacronucleata</taxon>
        <taxon>Spirotrichea</taxon>
        <taxon>Stichotrichia</taxon>
        <taxon>Sporadotrichida</taxon>
        <taxon>Halteriidae</taxon>
        <taxon>Halteria</taxon>
    </lineage>
</organism>
<keyword evidence="1" id="KW-1133">Transmembrane helix</keyword>
<reference evidence="2" key="1">
    <citation type="submission" date="2019-06" db="EMBL/GenBank/DDBJ databases">
        <authorList>
            <person name="Zheng W."/>
        </authorList>
    </citation>
    <scope>NUCLEOTIDE SEQUENCE</scope>
    <source>
        <strain evidence="2">QDHG01</strain>
    </source>
</reference>
<dbReference type="EMBL" id="RRYP01020228">
    <property type="protein sequence ID" value="TNV72995.1"/>
    <property type="molecule type" value="Genomic_DNA"/>
</dbReference>
<gene>
    <name evidence="2" type="ORF">FGO68_gene9613</name>
</gene>
<comment type="caution">
    <text evidence="2">The sequence shown here is derived from an EMBL/GenBank/DDBJ whole genome shotgun (WGS) entry which is preliminary data.</text>
</comment>